<comment type="caution">
    <text evidence="2">The sequence shown here is derived from an EMBL/GenBank/DDBJ whole genome shotgun (WGS) entry which is preliminary data.</text>
</comment>
<keyword evidence="3" id="KW-1185">Reference proteome</keyword>
<accession>A0A2P5HL80</accession>
<organism evidence="2 3">
    <name type="scientific">Diaporthe helianthi</name>
    <dbReference type="NCBI Taxonomy" id="158607"/>
    <lineage>
        <taxon>Eukaryota</taxon>
        <taxon>Fungi</taxon>
        <taxon>Dikarya</taxon>
        <taxon>Ascomycota</taxon>
        <taxon>Pezizomycotina</taxon>
        <taxon>Sordariomycetes</taxon>
        <taxon>Sordariomycetidae</taxon>
        <taxon>Diaporthales</taxon>
        <taxon>Diaporthaceae</taxon>
        <taxon>Diaporthe</taxon>
    </lineage>
</organism>
<dbReference type="AlphaFoldDB" id="A0A2P5HL80"/>
<name>A0A2P5HL80_DIAHE</name>
<proteinExistence type="predicted"/>
<dbReference type="InParanoid" id="A0A2P5HL80"/>
<evidence type="ECO:0000313" key="3">
    <source>
        <dbReference type="Proteomes" id="UP000094444"/>
    </source>
</evidence>
<evidence type="ECO:0000313" key="2">
    <source>
        <dbReference type="EMBL" id="POS71023.1"/>
    </source>
</evidence>
<sequence>MAHPITQVNHDKLSQPPHSIKKMESRPFPHVGPKGKIRHWIWFKWYTCREWWTNPMNGLSIGYSLAMLSRSHEHPYLTYIKLLSPFPWHYPAELPPEPREILADPDAILAAEAETHDLRWVNVWKWHDTPMRSFFRLYKFFCTGFGPSIQYECEYIWYRTRADFNPGLLEDPRKYGCTNPEQYAVMASLCEELVKSFNWRLELGLRRGLRNFAEDSDESVPYEPYVCPEWARLAPSLKEELRLHKMSEFMRPTESFKRRNIIAVGGNLYSV</sequence>
<evidence type="ECO:0000256" key="1">
    <source>
        <dbReference type="SAM" id="MobiDB-lite"/>
    </source>
</evidence>
<protein>
    <submittedName>
        <fullName evidence="2">Uncharacterized protein</fullName>
    </submittedName>
</protein>
<dbReference type="Proteomes" id="UP000094444">
    <property type="component" value="Unassembled WGS sequence"/>
</dbReference>
<gene>
    <name evidence="2" type="ORF">DHEL01_v210587</name>
</gene>
<dbReference type="OrthoDB" id="5422293at2759"/>
<dbReference type="EMBL" id="MAVT02001405">
    <property type="protein sequence ID" value="POS71023.1"/>
    <property type="molecule type" value="Genomic_DNA"/>
</dbReference>
<feature type="region of interest" description="Disordered" evidence="1">
    <location>
        <begin position="1"/>
        <end position="26"/>
    </location>
</feature>
<reference evidence="2" key="1">
    <citation type="submission" date="2017-09" db="EMBL/GenBank/DDBJ databases">
        <title>Polyketide synthases of a Diaporthe helianthi virulent isolate.</title>
        <authorList>
            <person name="Baroncelli R."/>
        </authorList>
    </citation>
    <scope>NUCLEOTIDE SEQUENCE [LARGE SCALE GENOMIC DNA]</scope>
    <source>
        <strain evidence="2">7/96</strain>
    </source>
</reference>